<evidence type="ECO:0000259" key="2">
    <source>
        <dbReference type="PROSITE" id="PS50966"/>
    </source>
</evidence>
<dbReference type="GeneID" id="13012599"/>
<dbReference type="eggNOG" id="arCOG01120">
    <property type="taxonomic scope" value="Archaea"/>
</dbReference>
<keyword evidence="4" id="KW-1185">Reference proteome</keyword>
<organism evidence="3 4">
    <name type="scientific">Thermogladius calderae (strain DSM 22663 / VKM B-2946 / 1633)</name>
    <dbReference type="NCBI Taxonomy" id="1184251"/>
    <lineage>
        <taxon>Archaea</taxon>
        <taxon>Thermoproteota</taxon>
        <taxon>Thermoprotei</taxon>
        <taxon>Desulfurococcales</taxon>
        <taxon>Desulfurococcaceae</taxon>
        <taxon>Thermogladius</taxon>
    </lineage>
</organism>
<dbReference type="KEGG" id="thg:TCELL_0315"/>
<dbReference type="OrthoDB" id="31559at2157"/>
<evidence type="ECO:0000313" key="4">
    <source>
        <dbReference type="Proteomes" id="UP000005270"/>
    </source>
</evidence>
<sequence length="131" mass="14899">MSTAGYCSARDSIRKVLEVSKTVGVVDEQALRRFVKVNVQGADLNTWVYMGPSGDYVIVPGVFCSCSDFTIRVVGRREKCYCKHLVEQVLSEKRGLYRVVDLGSFDEYVKILNEVFTQNLTSTLRKKLYTR</sequence>
<feature type="domain" description="SWIM-type" evidence="2">
    <location>
        <begin position="56"/>
        <end position="93"/>
    </location>
</feature>
<proteinExistence type="predicted"/>
<evidence type="ECO:0000256" key="1">
    <source>
        <dbReference type="PROSITE-ProRule" id="PRU00325"/>
    </source>
</evidence>
<keyword evidence="1" id="KW-0862">Zinc</keyword>
<keyword evidence="1" id="KW-0863">Zinc-finger</keyword>
<dbReference type="EMBL" id="CP003531">
    <property type="protein sequence ID" value="AFK50740.1"/>
    <property type="molecule type" value="Genomic_DNA"/>
</dbReference>
<dbReference type="PROSITE" id="PS50966">
    <property type="entry name" value="ZF_SWIM"/>
    <property type="match status" value="1"/>
</dbReference>
<dbReference type="InterPro" id="IPR007527">
    <property type="entry name" value="Znf_SWIM"/>
</dbReference>
<dbReference type="Proteomes" id="UP000005270">
    <property type="component" value="Chromosome"/>
</dbReference>
<evidence type="ECO:0000313" key="3">
    <source>
        <dbReference type="EMBL" id="AFK50740.1"/>
    </source>
</evidence>
<gene>
    <name evidence="3" type="ordered locus">TCELL_0315</name>
</gene>
<dbReference type="HOGENOM" id="CLU_157723_0_0_2"/>
<accession>I3TDA2</accession>
<dbReference type="STRING" id="1184251.TCELL_0315"/>
<keyword evidence="1" id="KW-0479">Metal-binding</keyword>
<dbReference type="RefSeq" id="WP_014736990.1">
    <property type="nucleotide sequence ID" value="NC_017954.1"/>
</dbReference>
<dbReference type="InParanoid" id="I3TDA2"/>
<reference evidence="3 4" key="1">
    <citation type="journal article" date="2012" name="J. Bacteriol.">
        <title>Complete genome sequence of the hyperthermophilic cellulolytic Crenarchaeon 'Thermogladius cellulolyticus' 1633.</title>
        <authorList>
            <person name="Mardanov A.V."/>
            <person name="Kochetkova T.V."/>
            <person name="Beletsky A.V."/>
            <person name="Bonch-Osmolovskaya E.A."/>
            <person name="Ravin N.V."/>
            <person name="Skryabin K.G."/>
        </authorList>
    </citation>
    <scope>NUCLEOTIDE SEQUENCE [LARGE SCALE GENOMIC DNA]</scope>
    <source>
        <strain evidence="4">DSM 22663 / VKM B-2946 / 1633</strain>
    </source>
</reference>
<dbReference type="AlphaFoldDB" id="I3TDA2"/>
<name>I3TDA2_THEC1</name>
<dbReference type="GO" id="GO:0008270">
    <property type="term" value="F:zinc ion binding"/>
    <property type="evidence" value="ECO:0007669"/>
    <property type="project" value="UniProtKB-KW"/>
</dbReference>
<protein>
    <recommendedName>
        <fullName evidence="2">SWIM-type domain-containing protein</fullName>
    </recommendedName>
</protein>